<reference evidence="1 2" key="1">
    <citation type="submission" date="2020-08" db="EMBL/GenBank/DDBJ databases">
        <authorList>
            <person name="Liu C."/>
            <person name="Sun Q."/>
        </authorList>
    </citation>
    <scope>NUCLEOTIDE SEQUENCE [LARGE SCALE GENOMIC DNA]</scope>
    <source>
        <strain evidence="1 2">N22</strain>
    </source>
</reference>
<protein>
    <submittedName>
        <fullName evidence="1">Uncharacterized protein</fullName>
    </submittedName>
</protein>
<evidence type="ECO:0000313" key="1">
    <source>
        <dbReference type="EMBL" id="MBC2889989.1"/>
    </source>
</evidence>
<keyword evidence="2" id="KW-1185">Reference proteome</keyword>
<dbReference type="Proteomes" id="UP000587396">
    <property type="component" value="Unassembled WGS sequence"/>
</dbReference>
<dbReference type="Pfam" id="PF25680">
    <property type="entry name" value="Mom"/>
    <property type="match status" value="1"/>
</dbReference>
<dbReference type="EMBL" id="JACMSE010000009">
    <property type="protein sequence ID" value="MBC2889989.1"/>
    <property type="molecule type" value="Genomic_DNA"/>
</dbReference>
<proteinExistence type="predicted"/>
<accession>A0A842JLC7</accession>
<sequence>MNEIGHKQLCHPLSRFVVLAYSGEIEALERKAGLPRRSLRTALALHIFKYSVDEVFSGGKRYCGQNLDRKLLGSELDFLTQVLLDTCVEYADVLSETAPPGGSGTLLRSAGSLVEEVDGQKTKIEFKEVDSALASEVFEHYHYIGSFREDTVNTFGLYRQAAEVPFVLCAFSTLDRRYLLDTEVIRREFRKGEVACLSRVFGFENAPRNAISVLLSQCSDAFRKSRAYRAVVSAVNHNLLFSGSSYLASNFKPFALTPIEYRYVDGLYASRRVYPRSFSSITWAKTEPKPITWYIKGISKRDDSRLRCDLRDLETVPKEKYEAG</sequence>
<organism evidence="1 2">
    <name type="scientific">Gordonibacter massiliensis</name>
    <name type="common">ex Traore et al. 2017</name>
    <dbReference type="NCBI Taxonomy" id="1841863"/>
    <lineage>
        <taxon>Bacteria</taxon>
        <taxon>Bacillati</taxon>
        <taxon>Actinomycetota</taxon>
        <taxon>Coriobacteriia</taxon>
        <taxon>Eggerthellales</taxon>
        <taxon>Eggerthellaceae</taxon>
        <taxon>Gordonibacter</taxon>
    </lineage>
</organism>
<dbReference type="RefSeq" id="WP_185905750.1">
    <property type="nucleotide sequence ID" value="NZ_JACMSE010000009.1"/>
</dbReference>
<comment type="caution">
    <text evidence="1">The sequence shown here is derived from an EMBL/GenBank/DDBJ whole genome shotgun (WGS) entry which is preliminary data.</text>
</comment>
<name>A0A842JLC7_9ACTN</name>
<evidence type="ECO:0000313" key="2">
    <source>
        <dbReference type="Proteomes" id="UP000587396"/>
    </source>
</evidence>
<gene>
    <name evidence="1" type="ORF">H7313_11660</name>
</gene>
<dbReference type="AlphaFoldDB" id="A0A842JLC7"/>
<dbReference type="InterPro" id="IPR057895">
    <property type="entry name" value="Mom"/>
</dbReference>